<dbReference type="AlphaFoldDB" id="A0A0F9QS17"/>
<sequence>MIVTGPKLDQVAEVLRQWYLTTRAKLIEVLEEGYPYGSVPVTPRQQVERFLSMTNEDMQALMTKLVERHRGEPNAQALARKDLEDYITKMNRMSFSRRVV</sequence>
<organism evidence="1">
    <name type="scientific">marine sediment metagenome</name>
    <dbReference type="NCBI Taxonomy" id="412755"/>
    <lineage>
        <taxon>unclassified sequences</taxon>
        <taxon>metagenomes</taxon>
        <taxon>ecological metagenomes</taxon>
    </lineage>
</organism>
<accession>A0A0F9QS17</accession>
<comment type="caution">
    <text evidence="1">The sequence shown here is derived from an EMBL/GenBank/DDBJ whole genome shotgun (WGS) entry which is preliminary data.</text>
</comment>
<evidence type="ECO:0000313" key="1">
    <source>
        <dbReference type="EMBL" id="KKN47055.1"/>
    </source>
</evidence>
<gene>
    <name evidence="1" type="ORF">LCGC14_0666640</name>
</gene>
<name>A0A0F9QS17_9ZZZZ</name>
<protein>
    <submittedName>
        <fullName evidence="1">Uncharacterized protein</fullName>
    </submittedName>
</protein>
<proteinExistence type="predicted"/>
<reference evidence="1" key="1">
    <citation type="journal article" date="2015" name="Nature">
        <title>Complex archaea that bridge the gap between prokaryotes and eukaryotes.</title>
        <authorList>
            <person name="Spang A."/>
            <person name="Saw J.H."/>
            <person name="Jorgensen S.L."/>
            <person name="Zaremba-Niedzwiedzka K."/>
            <person name="Martijn J."/>
            <person name="Lind A.E."/>
            <person name="van Eijk R."/>
            <person name="Schleper C."/>
            <person name="Guy L."/>
            <person name="Ettema T.J."/>
        </authorList>
    </citation>
    <scope>NUCLEOTIDE SEQUENCE</scope>
</reference>
<dbReference type="EMBL" id="LAZR01001297">
    <property type="protein sequence ID" value="KKN47055.1"/>
    <property type="molecule type" value="Genomic_DNA"/>
</dbReference>